<dbReference type="Proteomes" id="UP000183832">
    <property type="component" value="Unassembled WGS sequence"/>
</dbReference>
<proteinExistence type="predicted"/>
<dbReference type="AlphaFoldDB" id="A0A1J1I2Y3"/>
<protein>
    <submittedName>
        <fullName evidence="1">CLUMA_CG008172, isoform A</fullName>
    </submittedName>
</protein>
<dbReference type="EMBL" id="CVRI01000039">
    <property type="protein sequence ID" value="CRK94672.1"/>
    <property type="molecule type" value="Genomic_DNA"/>
</dbReference>
<evidence type="ECO:0000313" key="1">
    <source>
        <dbReference type="EMBL" id="CRK94672.1"/>
    </source>
</evidence>
<evidence type="ECO:0000313" key="2">
    <source>
        <dbReference type="Proteomes" id="UP000183832"/>
    </source>
</evidence>
<keyword evidence="2" id="KW-1185">Reference proteome</keyword>
<sequence>MQEKSLMNLVCDSVAVAFCQSQMSEMLMKVDKKKKLKLKSSNNLTSEGICFDQLNAMAIGEIKNST</sequence>
<name>A0A1J1I2Y3_9DIPT</name>
<gene>
    <name evidence="1" type="ORF">CLUMA_CG008172</name>
</gene>
<reference evidence="1 2" key="1">
    <citation type="submission" date="2015-04" db="EMBL/GenBank/DDBJ databases">
        <authorList>
            <person name="Syromyatnikov M.Y."/>
            <person name="Popov V.N."/>
        </authorList>
    </citation>
    <scope>NUCLEOTIDE SEQUENCE [LARGE SCALE GENOMIC DNA]</scope>
</reference>
<accession>A0A1J1I2Y3</accession>
<organism evidence="1 2">
    <name type="scientific">Clunio marinus</name>
    <dbReference type="NCBI Taxonomy" id="568069"/>
    <lineage>
        <taxon>Eukaryota</taxon>
        <taxon>Metazoa</taxon>
        <taxon>Ecdysozoa</taxon>
        <taxon>Arthropoda</taxon>
        <taxon>Hexapoda</taxon>
        <taxon>Insecta</taxon>
        <taxon>Pterygota</taxon>
        <taxon>Neoptera</taxon>
        <taxon>Endopterygota</taxon>
        <taxon>Diptera</taxon>
        <taxon>Nematocera</taxon>
        <taxon>Chironomoidea</taxon>
        <taxon>Chironomidae</taxon>
        <taxon>Clunio</taxon>
    </lineage>
</organism>